<dbReference type="EMBL" id="QRBF01000008">
    <property type="protein sequence ID" value="RDS80974.1"/>
    <property type="molecule type" value="Genomic_DNA"/>
</dbReference>
<gene>
    <name evidence="1" type="ORF">DWU99_18145</name>
</gene>
<keyword evidence="2" id="KW-1185">Reference proteome</keyword>
<protein>
    <submittedName>
        <fullName evidence="1">Uncharacterized protein</fullName>
    </submittedName>
</protein>
<organism evidence="1 2">
    <name type="scientific">Dyella psychrodurans</name>
    <dbReference type="NCBI Taxonomy" id="1927960"/>
    <lineage>
        <taxon>Bacteria</taxon>
        <taxon>Pseudomonadati</taxon>
        <taxon>Pseudomonadota</taxon>
        <taxon>Gammaproteobacteria</taxon>
        <taxon>Lysobacterales</taxon>
        <taxon>Rhodanobacteraceae</taxon>
        <taxon>Dyella</taxon>
    </lineage>
</organism>
<name>A0A370WXV9_9GAMM</name>
<accession>A0A370WXV9</accession>
<dbReference type="Proteomes" id="UP000255334">
    <property type="component" value="Unassembled WGS sequence"/>
</dbReference>
<evidence type="ECO:0000313" key="2">
    <source>
        <dbReference type="Proteomes" id="UP000255334"/>
    </source>
</evidence>
<dbReference type="AlphaFoldDB" id="A0A370WXV9"/>
<reference evidence="1 2" key="1">
    <citation type="submission" date="2018-07" db="EMBL/GenBank/DDBJ databases">
        <title>Dyella monticola sp. nov. and Dyella psychrodurans sp. nov. isolated from monsoon evergreen broad-leaved forest soil of Dinghu Mountain, China.</title>
        <authorList>
            <person name="Gao Z."/>
            <person name="Qiu L."/>
        </authorList>
    </citation>
    <scope>NUCLEOTIDE SEQUENCE [LARGE SCALE GENOMIC DNA]</scope>
    <source>
        <strain evidence="1 2">4MSK11</strain>
    </source>
</reference>
<comment type="caution">
    <text evidence="1">The sequence shown here is derived from an EMBL/GenBank/DDBJ whole genome shotgun (WGS) entry which is preliminary data.</text>
</comment>
<evidence type="ECO:0000313" key="1">
    <source>
        <dbReference type="EMBL" id="RDS80974.1"/>
    </source>
</evidence>
<proteinExistence type="predicted"/>
<sequence>MVPGKLRLDYTDKDYEEHWVGNVTSWIVEDLEVVLEFSCRDSDLEGILGQRSTKKYGALYIGRGPFKVRGSKVNASLSLTQSSGDSSLSYSGTWQNDGGATCYDLNIELDGS</sequence>